<dbReference type="InParanoid" id="E9GB50"/>
<evidence type="ECO:0000313" key="1">
    <source>
        <dbReference type="EMBL" id="EFX83428.1"/>
    </source>
</evidence>
<dbReference type="AlphaFoldDB" id="E9GB50"/>
<gene>
    <name evidence="1" type="ORF">DAPPUDRAFT_240211</name>
</gene>
<accession>E9GB50</accession>
<keyword evidence="2" id="KW-1185">Reference proteome</keyword>
<dbReference type="KEGG" id="dpx:DAPPUDRAFT_240211"/>
<name>E9GB50_DAPPU</name>
<dbReference type="Proteomes" id="UP000000305">
    <property type="component" value="Unassembled WGS sequence"/>
</dbReference>
<organism evidence="1 2">
    <name type="scientific">Daphnia pulex</name>
    <name type="common">Water flea</name>
    <dbReference type="NCBI Taxonomy" id="6669"/>
    <lineage>
        <taxon>Eukaryota</taxon>
        <taxon>Metazoa</taxon>
        <taxon>Ecdysozoa</taxon>
        <taxon>Arthropoda</taxon>
        <taxon>Crustacea</taxon>
        <taxon>Branchiopoda</taxon>
        <taxon>Diplostraca</taxon>
        <taxon>Cladocera</taxon>
        <taxon>Anomopoda</taxon>
        <taxon>Daphniidae</taxon>
        <taxon>Daphnia</taxon>
    </lineage>
</organism>
<dbReference type="HOGENOM" id="CLU_1827238_0_0_1"/>
<dbReference type="EMBL" id="GL732537">
    <property type="protein sequence ID" value="EFX83428.1"/>
    <property type="molecule type" value="Genomic_DNA"/>
</dbReference>
<sequence>MKQDIEKGGGGGCYVLDFTQASSSAAQGRPMKVFLLFTKKKPSAVVLFVGMNASRCSHRLAKFWLRFSLSSVPVQRFSIIFYSKLHSPAISKFCVFGGGPSARTTLYLSLCHTEAELIERQKRRRFGRCEAELLGINSNRL</sequence>
<reference evidence="1 2" key="1">
    <citation type="journal article" date="2011" name="Science">
        <title>The ecoresponsive genome of Daphnia pulex.</title>
        <authorList>
            <person name="Colbourne J.K."/>
            <person name="Pfrender M.E."/>
            <person name="Gilbert D."/>
            <person name="Thomas W.K."/>
            <person name="Tucker A."/>
            <person name="Oakley T.H."/>
            <person name="Tokishita S."/>
            <person name="Aerts A."/>
            <person name="Arnold G.J."/>
            <person name="Basu M.K."/>
            <person name="Bauer D.J."/>
            <person name="Caceres C.E."/>
            <person name="Carmel L."/>
            <person name="Casola C."/>
            <person name="Choi J.H."/>
            <person name="Detter J.C."/>
            <person name="Dong Q."/>
            <person name="Dusheyko S."/>
            <person name="Eads B.D."/>
            <person name="Frohlich T."/>
            <person name="Geiler-Samerotte K.A."/>
            <person name="Gerlach D."/>
            <person name="Hatcher P."/>
            <person name="Jogdeo S."/>
            <person name="Krijgsveld J."/>
            <person name="Kriventseva E.V."/>
            <person name="Kultz D."/>
            <person name="Laforsch C."/>
            <person name="Lindquist E."/>
            <person name="Lopez J."/>
            <person name="Manak J.R."/>
            <person name="Muller J."/>
            <person name="Pangilinan J."/>
            <person name="Patwardhan R.P."/>
            <person name="Pitluck S."/>
            <person name="Pritham E.J."/>
            <person name="Rechtsteiner A."/>
            <person name="Rho M."/>
            <person name="Rogozin I.B."/>
            <person name="Sakarya O."/>
            <person name="Salamov A."/>
            <person name="Schaack S."/>
            <person name="Shapiro H."/>
            <person name="Shiga Y."/>
            <person name="Skalitzky C."/>
            <person name="Smith Z."/>
            <person name="Souvorov A."/>
            <person name="Sung W."/>
            <person name="Tang Z."/>
            <person name="Tsuchiya D."/>
            <person name="Tu H."/>
            <person name="Vos H."/>
            <person name="Wang M."/>
            <person name="Wolf Y.I."/>
            <person name="Yamagata H."/>
            <person name="Yamada T."/>
            <person name="Ye Y."/>
            <person name="Shaw J.R."/>
            <person name="Andrews J."/>
            <person name="Crease T.J."/>
            <person name="Tang H."/>
            <person name="Lucas S.M."/>
            <person name="Robertson H.M."/>
            <person name="Bork P."/>
            <person name="Koonin E.V."/>
            <person name="Zdobnov E.M."/>
            <person name="Grigoriev I.V."/>
            <person name="Lynch M."/>
            <person name="Boore J.L."/>
        </authorList>
    </citation>
    <scope>NUCLEOTIDE SEQUENCE [LARGE SCALE GENOMIC DNA]</scope>
</reference>
<evidence type="ECO:0000313" key="2">
    <source>
        <dbReference type="Proteomes" id="UP000000305"/>
    </source>
</evidence>
<proteinExistence type="predicted"/>
<protein>
    <submittedName>
        <fullName evidence="1">Uncharacterized protein</fullName>
    </submittedName>
</protein>